<keyword evidence="2" id="KW-1133">Transmembrane helix</keyword>
<evidence type="ECO:0000313" key="5">
    <source>
        <dbReference type="Proteomes" id="UP001153365"/>
    </source>
</evidence>
<evidence type="ECO:0000259" key="3">
    <source>
        <dbReference type="Pfam" id="PF00149"/>
    </source>
</evidence>
<dbReference type="PANTHER" id="PTHR42850:SF4">
    <property type="entry name" value="ZINC-DEPENDENT ENDOPOLYPHOSPHATASE"/>
    <property type="match status" value="1"/>
</dbReference>
<accession>A0AAV0AJ38</accession>
<dbReference type="Pfam" id="PF00149">
    <property type="entry name" value="Metallophos"/>
    <property type="match status" value="1"/>
</dbReference>
<evidence type="ECO:0000256" key="1">
    <source>
        <dbReference type="SAM" id="MobiDB-lite"/>
    </source>
</evidence>
<dbReference type="PANTHER" id="PTHR42850">
    <property type="entry name" value="METALLOPHOSPHOESTERASE"/>
    <property type="match status" value="1"/>
</dbReference>
<keyword evidence="2" id="KW-0472">Membrane</keyword>
<dbReference type="GO" id="GO:0016791">
    <property type="term" value="F:phosphatase activity"/>
    <property type="evidence" value="ECO:0007669"/>
    <property type="project" value="TreeGrafter"/>
</dbReference>
<sequence>MVNNKPVESSHLLSHSKPQLKLNQPHRKSLQRPSSLLLSLLLILSSLYLYLISGTISSDEECDNSTVSSYLGSYLSLFSTSSSSDCEDYNRFVWNYDLPESGWSTSLSRRVIAIGDLHGSLDQLRTLLKDIHYDSDSDTVILIGDLMAKAPSIKSSLDTVSYCRSMNFTAVRGNHDQYVIRWRNWMELHRHRFINSSLSINTSNPHPLDQSFENDEWLKTQRPVRGLKLPNGLRWKDEHFEIARRLKISDHSWLLSLSLTIYSDFLKSFFVHAGLLPYNSAKDVSKDTRRSEQLILSLRENRDPYTLIEMRNVRSGRRPTKRTDKGKPWYKIWNRTMNSIKQQQLAESGEAMSGILTVIYGHWAAKGLKLNDYTIGLDSGCVYGRQLSALVINSSSSSSSSDLSQDDDEDGRVDGSKGKKSRAKKLTVNGFDARIVQVSC</sequence>
<keyword evidence="5" id="KW-1185">Reference proteome</keyword>
<comment type="caution">
    <text evidence="4">The sequence shown here is derived from an EMBL/GenBank/DDBJ whole genome shotgun (WGS) entry which is preliminary data.</text>
</comment>
<keyword evidence="4" id="KW-0378">Hydrolase</keyword>
<feature type="transmembrane region" description="Helical" evidence="2">
    <location>
        <begin position="36"/>
        <end position="56"/>
    </location>
</feature>
<organism evidence="4 5">
    <name type="scientific">Phakopsora pachyrhizi</name>
    <name type="common">Asian soybean rust disease fungus</name>
    <dbReference type="NCBI Taxonomy" id="170000"/>
    <lineage>
        <taxon>Eukaryota</taxon>
        <taxon>Fungi</taxon>
        <taxon>Dikarya</taxon>
        <taxon>Basidiomycota</taxon>
        <taxon>Pucciniomycotina</taxon>
        <taxon>Pucciniomycetes</taxon>
        <taxon>Pucciniales</taxon>
        <taxon>Phakopsoraceae</taxon>
        <taxon>Phakopsora</taxon>
    </lineage>
</organism>
<gene>
    <name evidence="4" type="ORF">PPACK8108_LOCUS1214</name>
</gene>
<dbReference type="Gene3D" id="3.60.21.10">
    <property type="match status" value="1"/>
</dbReference>
<dbReference type="GO" id="GO:0005737">
    <property type="term" value="C:cytoplasm"/>
    <property type="evidence" value="ECO:0007669"/>
    <property type="project" value="TreeGrafter"/>
</dbReference>
<protein>
    <submittedName>
        <fullName evidence="4">Phosphoric monoester hydrolase</fullName>
    </submittedName>
</protein>
<keyword evidence="2" id="KW-0812">Transmembrane</keyword>
<proteinExistence type="predicted"/>
<dbReference type="InterPro" id="IPR050126">
    <property type="entry name" value="Ap4A_hydrolase"/>
</dbReference>
<feature type="region of interest" description="Disordered" evidence="1">
    <location>
        <begin position="1"/>
        <end position="26"/>
    </location>
</feature>
<reference evidence="4" key="1">
    <citation type="submission" date="2022-06" db="EMBL/GenBank/DDBJ databases">
        <authorList>
            <consortium name="SYNGENTA / RWTH Aachen University"/>
        </authorList>
    </citation>
    <scope>NUCLEOTIDE SEQUENCE</scope>
</reference>
<dbReference type="InterPro" id="IPR029052">
    <property type="entry name" value="Metallo-depent_PP-like"/>
</dbReference>
<dbReference type="GO" id="GO:0000298">
    <property type="term" value="F:endopolyphosphatase activity"/>
    <property type="evidence" value="ECO:0007669"/>
    <property type="project" value="TreeGrafter"/>
</dbReference>
<dbReference type="InterPro" id="IPR004843">
    <property type="entry name" value="Calcineurin-like_PHP"/>
</dbReference>
<name>A0AAV0AJ38_PHAPC</name>
<evidence type="ECO:0000313" key="4">
    <source>
        <dbReference type="EMBL" id="CAH7666857.1"/>
    </source>
</evidence>
<dbReference type="Proteomes" id="UP001153365">
    <property type="component" value="Unassembled WGS sequence"/>
</dbReference>
<dbReference type="EMBL" id="CALTRL010000163">
    <property type="protein sequence ID" value="CAH7666857.1"/>
    <property type="molecule type" value="Genomic_DNA"/>
</dbReference>
<dbReference type="GO" id="GO:0006798">
    <property type="term" value="P:polyphosphate catabolic process"/>
    <property type="evidence" value="ECO:0007669"/>
    <property type="project" value="TreeGrafter"/>
</dbReference>
<feature type="region of interest" description="Disordered" evidence="1">
    <location>
        <begin position="395"/>
        <end position="423"/>
    </location>
</feature>
<evidence type="ECO:0000256" key="2">
    <source>
        <dbReference type="SAM" id="Phobius"/>
    </source>
</evidence>
<dbReference type="AlphaFoldDB" id="A0AAV0AJ38"/>
<dbReference type="SUPFAM" id="SSF56300">
    <property type="entry name" value="Metallo-dependent phosphatases"/>
    <property type="match status" value="1"/>
</dbReference>
<feature type="domain" description="Calcineurin-like phosphoesterase" evidence="3">
    <location>
        <begin position="110"/>
        <end position="212"/>
    </location>
</feature>
<feature type="compositionally biased region" description="Polar residues" evidence="1">
    <location>
        <begin position="1"/>
        <end position="17"/>
    </location>
</feature>